<name>A0AAW8AS39_KLEPN</name>
<dbReference type="EMBL" id="JAUUIA010000866">
    <property type="protein sequence ID" value="MDP0971525.1"/>
    <property type="molecule type" value="Genomic_DNA"/>
</dbReference>
<reference evidence="1" key="1">
    <citation type="submission" date="2023-07" db="EMBL/GenBank/DDBJ databases">
        <authorList>
            <person name="Peng Z."/>
        </authorList>
    </citation>
    <scope>NUCLEOTIDE SEQUENCE</scope>
    <source>
        <strain evidence="1">KP219</strain>
    </source>
</reference>
<dbReference type="CDD" id="cd18139">
    <property type="entry name" value="HLD_clamp_RarA"/>
    <property type="match status" value="1"/>
</dbReference>
<feature type="non-terminal residue" evidence="1">
    <location>
        <position position="1"/>
    </location>
</feature>
<organism evidence="1 2">
    <name type="scientific">Klebsiella pneumoniae</name>
    <dbReference type="NCBI Taxonomy" id="573"/>
    <lineage>
        <taxon>Bacteria</taxon>
        <taxon>Pseudomonadati</taxon>
        <taxon>Pseudomonadota</taxon>
        <taxon>Gammaproteobacteria</taxon>
        <taxon>Enterobacterales</taxon>
        <taxon>Enterobacteriaceae</taxon>
        <taxon>Klebsiella/Raoultella group</taxon>
        <taxon>Klebsiella</taxon>
        <taxon>Klebsiella pneumoniae complex</taxon>
    </lineage>
</organism>
<sequence>PQVIVLERLSLAHLELLAQRAEQEMGRPLPLDGPARDALLELADGDGRALLNLVAQVMGWQVSGKLDPKALSSRLMRRAAQYDK</sequence>
<accession>A0AAW8AS39</accession>
<proteinExistence type="predicted"/>
<evidence type="ECO:0008006" key="3">
    <source>
        <dbReference type="Google" id="ProtNLM"/>
    </source>
</evidence>
<dbReference type="AlphaFoldDB" id="A0AAW8AS39"/>
<dbReference type="RefSeq" id="WP_305202588.1">
    <property type="nucleotide sequence ID" value="NZ_JAUUIA010000866.1"/>
</dbReference>
<comment type="caution">
    <text evidence="1">The sequence shown here is derived from an EMBL/GenBank/DDBJ whole genome shotgun (WGS) entry which is preliminary data.</text>
</comment>
<dbReference type="Proteomes" id="UP001244490">
    <property type="component" value="Unassembled WGS sequence"/>
</dbReference>
<gene>
    <name evidence="1" type="ORF">Q6294_31775</name>
</gene>
<evidence type="ECO:0000313" key="1">
    <source>
        <dbReference type="EMBL" id="MDP0971525.1"/>
    </source>
</evidence>
<evidence type="ECO:0000313" key="2">
    <source>
        <dbReference type="Proteomes" id="UP001244490"/>
    </source>
</evidence>
<feature type="non-terminal residue" evidence="1">
    <location>
        <position position="84"/>
    </location>
</feature>
<protein>
    <recommendedName>
        <fullName evidence="3">CCA tRNA nucleotidyltransferase</fullName>
    </recommendedName>
</protein>